<evidence type="ECO:0000313" key="1">
    <source>
        <dbReference type="EMBL" id="JAH39953.1"/>
    </source>
</evidence>
<accession>A0A0E9SHH1</accession>
<name>A0A0E9SHH1_ANGAN</name>
<reference evidence="1" key="1">
    <citation type="submission" date="2014-11" db="EMBL/GenBank/DDBJ databases">
        <authorList>
            <person name="Amaro Gonzalez C."/>
        </authorList>
    </citation>
    <scope>NUCLEOTIDE SEQUENCE</scope>
</reference>
<dbReference type="EMBL" id="GBXM01101811">
    <property type="protein sequence ID" value="JAH06766.1"/>
    <property type="molecule type" value="Transcribed_RNA"/>
</dbReference>
<proteinExistence type="predicted"/>
<sequence length="52" mass="5363">MIINVLQSLLSHSRVLTGSSLSGEEGERTRNAISTSFISLLQAGSITTATGG</sequence>
<protein>
    <submittedName>
        <fullName evidence="1">Uncharacterized protein</fullName>
    </submittedName>
</protein>
<organism evidence="1">
    <name type="scientific">Anguilla anguilla</name>
    <name type="common">European freshwater eel</name>
    <name type="synonym">Muraena anguilla</name>
    <dbReference type="NCBI Taxonomy" id="7936"/>
    <lineage>
        <taxon>Eukaryota</taxon>
        <taxon>Metazoa</taxon>
        <taxon>Chordata</taxon>
        <taxon>Craniata</taxon>
        <taxon>Vertebrata</taxon>
        <taxon>Euteleostomi</taxon>
        <taxon>Actinopterygii</taxon>
        <taxon>Neopterygii</taxon>
        <taxon>Teleostei</taxon>
        <taxon>Anguilliformes</taxon>
        <taxon>Anguillidae</taxon>
        <taxon>Anguilla</taxon>
    </lineage>
</organism>
<dbReference type="EMBL" id="GBXM01068624">
    <property type="protein sequence ID" value="JAH39953.1"/>
    <property type="molecule type" value="Transcribed_RNA"/>
</dbReference>
<reference evidence="1" key="2">
    <citation type="journal article" date="2015" name="Fish Shellfish Immunol.">
        <title>Early steps in the European eel (Anguilla anguilla)-Vibrio vulnificus interaction in the gills: Role of the RtxA13 toxin.</title>
        <authorList>
            <person name="Callol A."/>
            <person name="Pajuelo D."/>
            <person name="Ebbesson L."/>
            <person name="Teles M."/>
            <person name="MacKenzie S."/>
            <person name="Amaro C."/>
        </authorList>
    </citation>
    <scope>NUCLEOTIDE SEQUENCE</scope>
</reference>
<dbReference type="AlphaFoldDB" id="A0A0E9SHH1"/>